<organism evidence="6 7">
    <name type="scientific">Symbiodinium microadriaticum</name>
    <name type="common">Dinoflagellate</name>
    <name type="synonym">Zooxanthella microadriatica</name>
    <dbReference type="NCBI Taxonomy" id="2951"/>
    <lineage>
        <taxon>Eukaryota</taxon>
        <taxon>Sar</taxon>
        <taxon>Alveolata</taxon>
        <taxon>Dinophyceae</taxon>
        <taxon>Suessiales</taxon>
        <taxon>Symbiodiniaceae</taxon>
        <taxon>Symbiodinium</taxon>
    </lineage>
</organism>
<comment type="caution">
    <text evidence="6">The sequence shown here is derived from an EMBL/GenBank/DDBJ whole genome shotgun (WGS) entry which is preliminary data.</text>
</comment>
<keyword evidence="4" id="KW-1133">Transmembrane helix</keyword>
<accession>A0A1Q9CXV8</accession>
<evidence type="ECO:0000256" key="5">
    <source>
        <dbReference type="ARBA" id="ARBA00023136"/>
    </source>
</evidence>
<dbReference type="InterPro" id="IPR013657">
    <property type="entry name" value="SCL35B1-4/HUT1"/>
</dbReference>
<keyword evidence="7" id="KW-1185">Reference proteome</keyword>
<evidence type="ECO:0000256" key="4">
    <source>
        <dbReference type="ARBA" id="ARBA00022989"/>
    </source>
</evidence>
<protein>
    <submittedName>
        <fullName evidence="6">Adenosine 3'-phospho 5'-phosphosulfate transporter 2</fullName>
    </submittedName>
</protein>
<dbReference type="PANTHER" id="PTHR10778:SF8">
    <property type="entry name" value="ADENOSINE 3'-PHOSPHO 5'-PHOSPHOSULFATE TRANSPORTER 2"/>
    <property type="match status" value="1"/>
</dbReference>
<keyword evidence="5" id="KW-0472">Membrane</keyword>
<evidence type="ECO:0000256" key="3">
    <source>
        <dbReference type="ARBA" id="ARBA00022692"/>
    </source>
</evidence>
<dbReference type="PANTHER" id="PTHR10778">
    <property type="entry name" value="SOLUTE CARRIER FAMILY 35 MEMBER B"/>
    <property type="match status" value="1"/>
</dbReference>
<dbReference type="EMBL" id="LSRX01000843">
    <property type="protein sequence ID" value="OLP87764.1"/>
    <property type="molecule type" value="Genomic_DNA"/>
</dbReference>
<evidence type="ECO:0000313" key="7">
    <source>
        <dbReference type="Proteomes" id="UP000186817"/>
    </source>
</evidence>
<dbReference type="GO" id="GO:0000139">
    <property type="term" value="C:Golgi membrane"/>
    <property type="evidence" value="ECO:0007669"/>
    <property type="project" value="TreeGrafter"/>
</dbReference>
<evidence type="ECO:0000256" key="1">
    <source>
        <dbReference type="ARBA" id="ARBA00004141"/>
    </source>
</evidence>
<evidence type="ECO:0000256" key="2">
    <source>
        <dbReference type="ARBA" id="ARBA00022448"/>
    </source>
</evidence>
<dbReference type="GO" id="GO:0046964">
    <property type="term" value="F:3'-phosphoadenosine 5'-phosphosulfate transmembrane transporter activity"/>
    <property type="evidence" value="ECO:0007669"/>
    <property type="project" value="TreeGrafter"/>
</dbReference>
<sequence>MAPSEVFLGVPWLLLELSAVVIALHGVAAVCTEFVFQTEGFVFGLFYTFAQCLTFAVLALAQCAIRGIPTLHGSALRGSAIAGLAMTVSHGCGILSYIYINYTTAMVFKSAKVPSVLLGARWINRTALTARELFWALCMMSGLLLFALGDGLESARFTVLGIVFIAVNLAGSTLTANLQQSVLQPSASVATPAPSVRGLMLVQYATASVVLFLQTSVTGECSDAVRWYLRNRSAAFYTCLDNVLTYLGLEAVMCITQEFDATRANVVCSGRKAITFVFSYFFFPKPFSMLHMFGLFLTILGGWSLQQAKWHEKKTAGQGRTLWARSARPYSHYRTLKLIRSALLQLFGTNLGQRASWQMKAKKIRMMGIDAPSFGIAEAVATFDATMQSTGSLGRTEAERPGAVEDELSNAASVDKVQEVTEQLAEFLVKFSSDEQYAILTPFLSMLDTGDEFVEPHIDEARKFICHYLAVFSQCERDLILEKWRPAFDTASLNSATESLTPSVTPPGSVTPTVVTPREFLSARREVNEVYHSHSPCGEAERS</sequence>
<dbReference type="Pfam" id="PF08449">
    <property type="entry name" value="UAA"/>
    <property type="match status" value="1"/>
</dbReference>
<dbReference type="Proteomes" id="UP000186817">
    <property type="component" value="Unassembled WGS sequence"/>
</dbReference>
<proteinExistence type="predicted"/>
<reference evidence="6 7" key="1">
    <citation type="submission" date="2016-02" db="EMBL/GenBank/DDBJ databases">
        <title>Genome analysis of coral dinoflagellate symbionts highlights evolutionary adaptations to a symbiotic lifestyle.</title>
        <authorList>
            <person name="Aranda M."/>
            <person name="Li Y."/>
            <person name="Liew Y.J."/>
            <person name="Baumgarten S."/>
            <person name="Simakov O."/>
            <person name="Wilson M."/>
            <person name="Piel J."/>
            <person name="Ashoor H."/>
            <person name="Bougouffa S."/>
            <person name="Bajic V.B."/>
            <person name="Ryu T."/>
            <person name="Ravasi T."/>
            <person name="Bayer T."/>
            <person name="Micklem G."/>
            <person name="Kim H."/>
            <person name="Bhak J."/>
            <person name="Lajeunesse T.C."/>
            <person name="Voolstra C.R."/>
        </authorList>
    </citation>
    <scope>NUCLEOTIDE SEQUENCE [LARGE SCALE GENOMIC DNA]</scope>
    <source>
        <strain evidence="6 7">CCMP2467</strain>
    </source>
</reference>
<dbReference type="AlphaFoldDB" id="A0A1Q9CXV8"/>
<keyword evidence="3" id="KW-0812">Transmembrane</keyword>
<comment type="subcellular location">
    <subcellularLocation>
        <location evidence="1">Membrane</location>
        <topology evidence="1">Multi-pass membrane protein</topology>
    </subcellularLocation>
</comment>
<gene>
    <name evidence="6" type="primary">Slc35b3</name>
    <name evidence="6" type="ORF">AK812_SmicGene30984</name>
</gene>
<name>A0A1Q9CXV8_SYMMI</name>
<dbReference type="OrthoDB" id="438495at2759"/>
<keyword evidence="2" id="KW-0813">Transport</keyword>
<evidence type="ECO:0000313" key="6">
    <source>
        <dbReference type="EMBL" id="OLP87764.1"/>
    </source>
</evidence>
<dbReference type="GO" id="GO:0005789">
    <property type="term" value="C:endoplasmic reticulum membrane"/>
    <property type="evidence" value="ECO:0007669"/>
    <property type="project" value="TreeGrafter"/>
</dbReference>